<feature type="compositionally biased region" description="Polar residues" evidence="7">
    <location>
        <begin position="215"/>
        <end position="228"/>
    </location>
</feature>
<dbReference type="InterPro" id="IPR036397">
    <property type="entry name" value="RNaseH_sf"/>
</dbReference>
<comment type="caution">
    <text evidence="10">The sequence shown here is derived from an EMBL/GenBank/DDBJ whole genome shotgun (WGS) entry which is preliminary data.</text>
</comment>
<dbReference type="PROSITE" id="PS50158">
    <property type="entry name" value="ZF_CCHC"/>
    <property type="match status" value="1"/>
</dbReference>
<name>A0ABQ4WXE1_9ASTR</name>
<evidence type="ECO:0000259" key="8">
    <source>
        <dbReference type="PROSITE" id="PS50158"/>
    </source>
</evidence>
<sequence>MKIHIIKKGEYDIWSMRIWQYICHTDHNLCDIIVDGDLQEEAALAGEQSSPPTPKTSKQLTAKRNQERNLAFLSSENTSSTNEVSTASGNFRVNTAGGTNSSSQVSSTPGADEVVCSFFAQQTTSPPLDNEDLQQIDQDDLEELDIRWQVAMLTVRVQRFIKKTGRNLDFKGKQPVTFDKSQVECYNCHRKGHFAKECKSGWNQGKRSYGDNGRRNATTNEPSSQALVKSSDEETSPASDKFSKADVYHVVLPPITGNFLTPRADISFTVHESVVPKPKINRDKVIIEDWNSDDEDDVSPVKTVNFVKPNETQKGNPEIYLQDHAVVDSGCSSHMTGNKAYLSDYEDYNGGFVAFGSDPKGGKITGKGKIRTANLDFDDVYFVDELNFKLLDENQVVLRAPRQNGVYSLDLKNIVPSGGITCLYANATTDESKLWHRRLGHVNFKNINKLVKGHLVRGLPSKVFVNDHTCVACKKGKQHKASCKAKLERTIRKPLELLHMDLFGPVSVESINKKKYCLVVTDDFSRFSWVFFLATKDETNEILYKFITGLENQLNHKVKIIRSDHGTEFKNHAMNEFCAKKGIKREFSVARTPQQNGVAERKNRTLIEAARTMLADSLLPIPFWAEAVNTACYVLNRVLVTKPQNKTPYELLIGKPPSISFMRPFGCPLTILNTLDPLGKFDGKSDEGYLLGYSTTSKAFRVYNKRTKRVEENMHIDFLEDQPNVAGSEIQVNVDAGFPVEEVVKGTDKPSENFPKDNDVQDSEDVAEKEEQHMLTEADQALQDDLKRMIAQEIAAKTMDDATRQAFEEEKRNIASQKRATQATSINKLSTDRSSVSTAITPYVSVASTPTGANAEDDSDAFSNDGIFNGAYDDEHVGAVADFNNMDDIINVSPISTLRIHKDHLKDQILGDLKSVVQTREKIQKASSAQQALFKFQKVWILVDLPSEKKAIGIKWVFKNKKDERSIVVKNKARLVTQGFRQEEGIYYDEVFAPVARIDAIRLFLAFASYMGFIVYQMDVKSAFLYGTIEEDVYVHQPLGFVDPAHPNKVYKVIKSLYGLHQAPRAWYETLSSFLMENGFRRGTIDKTLFIKKNKSDIMLVQVYVDDIIFGSTKKSMCTEFEDCMHKRFQMSSMGELTFFLGLQVKQQPDGIFISQDKYVADILKKFDFWSIRTATTPIESNKPLVKDEDGEDVDVHVYRSMIGSLMYLTASRPDIMFVVCACARFQVTPKASHLNAVKRIFSDYRGASLDKKSTTSGCQFLGRRLISWQCKKQTVMANSTTKAEYVAAANCFRQVLWIQNQMKDYGFNFMNTRIHIDNESTISVIKNPIAHSRTKHIEIRFHFIRDCYEKGLIEVIKIHTDSNVADLLTKGFDVSRFNFLVTSLHAAQFTMLSLYITATVAGKPVSISEASIRSDLQFNDAVGIDVLSNQAIFDTIHLMGCKEDVCRVPKLKRVKKNSGNVKTLFPSMLAQPTEDEGAVSERPSETQPTPSSSNLIPDSIPEGSGGNHGGQSSSDRSLSGNEDGLTLQSIKQLKKKAKPVISHHNAWIKSVSMKKRLARKKSLKKKLMHKESVSKQGRKPAKSEPTVHKDPAFDDLDDIVDDTMDYIETEDAQDEGRKSFKTLELSLSGDTVVLEEKESAEKGVSIEDLVSTAQPKVSTDKPKVSTDKDDEGTAEPKDRNSDESATPTMTSTPTPTVFGDDETIAQVLITTSQNKVKQKEKEKGVEIKDTKDTDRPRTTIERSILTLKPLPKIDPKAKGKKKIEEEDETDTESEDTTEAEKKFKMLANDEEIAKNVQEEWEVEENKKRLAEKEATMAAFTNEYDFIQGRLNADKILAEKLQEEEREKFTIEQRAKFLHDTIAAQRRLLAQQRFETIKNKLLIRNQLRNQMMTYLKHDDKLIEKINKKAAGMDKEEVAKELKSNKVEGPKENIRKRSGRRLKMKAPKKSKRYPIINWESKFYDHGHFGRELIYYRVFRTDGSSRWIKTFSEMIKLFDRMDLIEIHIHVLRLEDGTEINMLVERRYPLTKHTLERMMDLRLTAVSDDDTVFDLLRFIMQQIDEFGGQDGSEKDL</sequence>
<gene>
    <name evidence="10" type="ORF">Tco_0652130</name>
</gene>
<keyword evidence="5" id="KW-0863">Zinc-finger</keyword>
<feature type="domain" description="Integrase catalytic" evidence="9">
    <location>
        <begin position="490"/>
        <end position="656"/>
    </location>
</feature>
<evidence type="ECO:0000256" key="4">
    <source>
        <dbReference type="ARBA" id="ARBA00022801"/>
    </source>
</evidence>
<dbReference type="SUPFAM" id="SSF56672">
    <property type="entry name" value="DNA/RNA polymerases"/>
    <property type="match status" value="1"/>
</dbReference>
<feature type="compositionally biased region" description="Acidic residues" evidence="7">
    <location>
        <begin position="1766"/>
        <end position="1778"/>
    </location>
</feature>
<dbReference type="InterPro" id="IPR054722">
    <property type="entry name" value="PolX-like_BBD"/>
</dbReference>
<dbReference type="Gene3D" id="3.30.420.10">
    <property type="entry name" value="Ribonuclease H-like superfamily/Ribonuclease H"/>
    <property type="match status" value="1"/>
</dbReference>
<keyword evidence="4" id="KW-0378">Hydrolase</keyword>
<keyword evidence="11" id="KW-1185">Reference proteome</keyword>
<evidence type="ECO:0000313" key="10">
    <source>
        <dbReference type="EMBL" id="GJS57346.1"/>
    </source>
</evidence>
<organism evidence="10 11">
    <name type="scientific">Tanacetum coccineum</name>
    <dbReference type="NCBI Taxonomy" id="301880"/>
    <lineage>
        <taxon>Eukaryota</taxon>
        <taxon>Viridiplantae</taxon>
        <taxon>Streptophyta</taxon>
        <taxon>Embryophyta</taxon>
        <taxon>Tracheophyta</taxon>
        <taxon>Spermatophyta</taxon>
        <taxon>Magnoliopsida</taxon>
        <taxon>eudicotyledons</taxon>
        <taxon>Gunneridae</taxon>
        <taxon>Pentapetalae</taxon>
        <taxon>asterids</taxon>
        <taxon>campanulids</taxon>
        <taxon>Asterales</taxon>
        <taxon>Asteraceae</taxon>
        <taxon>Asteroideae</taxon>
        <taxon>Anthemideae</taxon>
        <taxon>Anthemidinae</taxon>
        <taxon>Tanacetum</taxon>
    </lineage>
</organism>
<feature type="region of interest" description="Disordered" evidence="7">
    <location>
        <begin position="1563"/>
        <end position="1597"/>
    </location>
</feature>
<dbReference type="Pfam" id="PF07727">
    <property type="entry name" value="RVT_2"/>
    <property type="match status" value="1"/>
</dbReference>
<dbReference type="SUPFAM" id="SSF57756">
    <property type="entry name" value="Retrovirus zinc finger-like domains"/>
    <property type="match status" value="1"/>
</dbReference>
<feature type="region of interest" description="Disordered" evidence="7">
    <location>
        <begin position="1714"/>
        <end position="1737"/>
    </location>
</feature>
<feature type="region of interest" description="Disordered" evidence="7">
    <location>
        <begin position="73"/>
        <end position="108"/>
    </location>
</feature>
<evidence type="ECO:0000256" key="7">
    <source>
        <dbReference type="SAM" id="MobiDB-lite"/>
    </source>
</evidence>
<evidence type="ECO:0000259" key="9">
    <source>
        <dbReference type="PROSITE" id="PS50994"/>
    </source>
</evidence>
<evidence type="ECO:0000256" key="2">
    <source>
        <dbReference type="ARBA" id="ARBA00022723"/>
    </source>
</evidence>
<feature type="region of interest" description="Disordered" evidence="7">
    <location>
        <begin position="205"/>
        <end position="240"/>
    </location>
</feature>
<keyword evidence="5" id="KW-0862">Zinc</keyword>
<feature type="coiled-coil region" evidence="6">
    <location>
        <begin position="1794"/>
        <end position="1823"/>
    </location>
</feature>
<evidence type="ECO:0000256" key="1">
    <source>
        <dbReference type="ARBA" id="ARBA00022670"/>
    </source>
</evidence>
<feature type="compositionally biased region" description="Basic and acidic residues" evidence="7">
    <location>
        <begin position="1582"/>
        <end position="1593"/>
    </location>
</feature>
<feature type="compositionally biased region" description="Low complexity" evidence="7">
    <location>
        <begin position="74"/>
        <end position="88"/>
    </location>
</feature>
<evidence type="ECO:0000256" key="3">
    <source>
        <dbReference type="ARBA" id="ARBA00022750"/>
    </source>
</evidence>
<dbReference type="InterPro" id="IPR043502">
    <property type="entry name" value="DNA/RNA_pol_sf"/>
</dbReference>
<dbReference type="SUPFAM" id="SSF53098">
    <property type="entry name" value="Ribonuclease H-like"/>
    <property type="match status" value="1"/>
</dbReference>
<feature type="compositionally biased region" description="Polar residues" evidence="7">
    <location>
        <begin position="1486"/>
        <end position="1497"/>
    </location>
</feature>
<dbReference type="SMART" id="SM00343">
    <property type="entry name" value="ZnF_C2HC"/>
    <property type="match status" value="1"/>
</dbReference>
<dbReference type="InterPro" id="IPR012337">
    <property type="entry name" value="RNaseH-like_sf"/>
</dbReference>
<reference evidence="10" key="2">
    <citation type="submission" date="2022-01" db="EMBL/GenBank/DDBJ databases">
        <authorList>
            <person name="Yamashiro T."/>
            <person name="Shiraishi A."/>
            <person name="Satake H."/>
            <person name="Nakayama K."/>
        </authorList>
    </citation>
    <scope>NUCLEOTIDE SEQUENCE</scope>
</reference>
<reference evidence="10" key="1">
    <citation type="journal article" date="2022" name="Int. J. Mol. Sci.">
        <title>Draft Genome of Tanacetum Coccineum: Genomic Comparison of Closely Related Tanacetum-Family Plants.</title>
        <authorList>
            <person name="Yamashiro T."/>
            <person name="Shiraishi A."/>
            <person name="Nakayama K."/>
            <person name="Satake H."/>
        </authorList>
    </citation>
    <scope>NUCLEOTIDE SEQUENCE</scope>
</reference>
<keyword evidence="6" id="KW-0175">Coiled coil</keyword>
<dbReference type="InterPro" id="IPR013103">
    <property type="entry name" value="RVT_2"/>
</dbReference>
<accession>A0ABQ4WXE1</accession>
<keyword evidence="3" id="KW-0064">Aspartyl protease</keyword>
<proteinExistence type="predicted"/>
<dbReference type="InterPro" id="IPR001878">
    <property type="entry name" value="Znf_CCHC"/>
</dbReference>
<dbReference type="Gene3D" id="4.10.60.10">
    <property type="entry name" value="Zinc finger, CCHC-type"/>
    <property type="match status" value="1"/>
</dbReference>
<keyword evidence="1" id="KW-0645">Protease</keyword>
<feature type="compositionally biased region" description="Basic and acidic residues" evidence="7">
    <location>
        <begin position="1659"/>
        <end position="1668"/>
    </location>
</feature>
<dbReference type="Pfam" id="PF13976">
    <property type="entry name" value="gag_pre-integrs"/>
    <property type="match status" value="1"/>
</dbReference>
<dbReference type="Pfam" id="PF00665">
    <property type="entry name" value="rve"/>
    <property type="match status" value="1"/>
</dbReference>
<dbReference type="Pfam" id="PF25597">
    <property type="entry name" value="SH3_retrovirus"/>
    <property type="match status" value="1"/>
</dbReference>
<feature type="compositionally biased region" description="Polar residues" evidence="7">
    <location>
        <begin position="89"/>
        <end position="108"/>
    </location>
</feature>
<dbReference type="InterPro" id="IPR039537">
    <property type="entry name" value="Retrotran_Ty1/copia-like"/>
</dbReference>
<evidence type="ECO:0000256" key="5">
    <source>
        <dbReference type="PROSITE-ProRule" id="PRU00047"/>
    </source>
</evidence>
<dbReference type="EMBL" id="BQNB010008999">
    <property type="protein sequence ID" value="GJS57346.1"/>
    <property type="molecule type" value="Genomic_DNA"/>
</dbReference>
<dbReference type="InterPro" id="IPR025724">
    <property type="entry name" value="GAG-pre-integrase_dom"/>
</dbReference>
<feature type="domain" description="CCHC-type" evidence="8">
    <location>
        <begin position="185"/>
        <end position="200"/>
    </location>
</feature>
<dbReference type="InterPro" id="IPR036875">
    <property type="entry name" value="Znf_CCHC_sf"/>
</dbReference>
<evidence type="ECO:0000256" key="6">
    <source>
        <dbReference type="SAM" id="Coils"/>
    </source>
</evidence>
<dbReference type="CDD" id="cd09272">
    <property type="entry name" value="RNase_HI_RT_Ty1"/>
    <property type="match status" value="1"/>
</dbReference>
<dbReference type="PANTHER" id="PTHR42648">
    <property type="entry name" value="TRANSPOSASE, PUTATIVE-RELATED"/>
    <property type="match status" value="1"/>
</dbReference>
<dbReference type="InterPro" id="IPR057670">
    <property type="entry name" value="SH3_retrovirus"/>
</dbReference>
<keyword evidence="2" id="KW-0479">Metal-binding</keyword>
<protein>
    <submittedName>
        <fullName evidence="10">Ribonuclease H-like domain-containing protein</fullName>
    </submittedName>
</protein>
<evidence type="ECO:0000313" key="11">
    <source>
        <dbReference type="Proteomes" id="UP001151760"/>
    </source>
</evidence>
<dbReference type="PROSITE" id="PS50994">
    <property type="entry name" value="INTEGRASE"/>
    <property type="match status" value="1"/>
</dbReference>
<dbReference type="Proteomes" id="UP001151760">
    <property type="component" value="Unassembled WGS sequence"/>
</dbReference>
<dbReference type="PANTHER" id="PTHR42648:SF32">
    <property type="entry name" value="RIBONUCLEASE H-LIKE DOMAIN, GAG-PRE-INTEGRASE DOMAIN PROTEIN-RELATED"/>
    <property type="match status" value="1"/>
</dbReference>
<feature type="region of interest" description="Disordered" evidence="7">
    <location>
        <begin position="1464"/>
        <end position="1524"/>
    </location>
</feature>
<dbReference type="Pfam" id="PF22936">
    <property type="entry name" value="Pol_BBD"/>
    <property type="match status" value="1"/>
</dbReference>
<feature type="compositionally biased region" description="Basic and acidic residues" evidence="7">
    <location>
        <begin position="1718"/>
        <end position="1737"/>
    </location>
</feature>
<feature type="region of interest" description="Disordered" evidence="7">
    <location>
        <begin position="1638"/>
        <end position="1701"/>
    </location>
</feature>
<feature type="compositionally biased region" description="Low complexity" evidence="7">
    <location>
        <begin position="1687"/>
        <end position="1697"/>
    </location>
</feature>
<dbReference type="InterPro" id="IPR001584">
    <property type="entry name" value="Integrase_cat-core"/>
</dbReference>
<feature type="region of interest" description="Disordered" evidence="7">
    <location>
        <begin position="1752"/>
        <end position="1779"/>
    </location>
</feature>